<organism evidence="2 3">
    <name type="scientific">Aquatica leii</name>
    <dbReference type="NCBI Taxonomy" id="1421715"/>
    <lineage>
        <taxon>Eukaryota</taxon>
        <taxon>Metazoa</taxon>
        <taxon>Ecdysozoa</taxon>
        <taxon>Arthropoda</taxon>
        <taxon>Hexapoda</taxon>
        <taxon>Insecta</taxon>
        <taxon>Pterygota</taxon>
        <taxon>Neoptera</taxon>
        <taxon>Endopterygota</taxon>
        <taxon>Coleoptera</taxon>
        <taxon>Polyphaga</taxon>
        <taxon>Elateriformia</taxon>
        <taxon>Elateroidea</taxon>
        <taxon>Lampyridae</taxon>
        <taxon>Luciolinae</taxon>
        <taxon>Aquatica</taxon>
    </lineage>
</organism>
<dbReference type="Pfam" id="PF20417">
    <property type="entry name" value="Gemin6_C"/>
    <property type="match status" value="1"/>
</dbReference>
<dbReference type="GO" id="GO:0005634">
    <property type="term" value="C:nucleus"/>
    <property type="evidence" value="ECO:0007669"/>
    <property type="project" value="InterPro"/>
</dbReference>
<dbReference type="InterPro" id="IPR046856">
    <property type="entry name" value="Gemin6_C"/>
</dbReference>
<dbReference type="GO" id="GO:0000387">
    <property type="term" value="P:spliceosomal snRNP assembly"/>
    <property type="evidence" value="ECO:0007669"/>
    <property type="project" value="TreeGrafter"/>
</dbReference>
<dbReference type="Gene3D" id="2.30.30.100">
    <property type="match status" value="1"/>
</dbReference>
<evidence type="ECO:0000313" key="3">
    <source>
        <dbReference type="Proteomes" id="UP001353858"/>
    </source>
</evidence>
<evidence type="ECO:0000259" key="1">
    <source>
        <dbReference type="PROSITE" id="PS52001"/>
    </source>
</evidence>
<gene>
    <name evidence="2" type="ORF">RN001_007159</name>
</gene>
<accession>A0AAN7SNS0</accession>
<dbReference type="PROSITE" id="PS52001">
    <property type="entry name" value="AD"/>
    <property type="match status" value="1"/>
</dbReference>
<dbReference type="PANTHER" id="PTHR14710">
    <property type="entry name" value="GEM-ASSOCIATED PROTEIN 6"/>
    <property type="match status" value="1"/>
</dbReference>
<dbReference type="AlphaFoldDB" id="A0AAN7SNS0"/>
<proteinExistence type="predicted"/>
<feature type="domain" description="AD" evidence="1">
    <location>
        <begin position="56"/>
        <end position="152"/>
    </location>
</feature>
<dbReference type="GO" id="GO:0000245">
    <property type="term" value="P:spliceosomal complex assembly"/>
    <property type="evidence" value="ECO:0007669"/>
    <property type="project" value="InterPro"/>
</dbReference>
<evidence type="ECO:0000313" key="2">
    <source>
        <dbReference type="EMBL" id="KAK4879013.1"/>
    </source>
</evidence>
<dbReference type="InterPro" id="IPR047574">
    <property type="entry name" value="AD"/>
</dbReference>
<dbReference type="GO" id="GO:0032797">
    <property type="term" value="C:SMN complex"/>
    <property type="evidence" value="ECO:0007669"/>
    <property type="project" value="TreeGrafter"/>
</dbReference>
<dbReference type="Proteomes" id="UP001353858">
    <property type="component" value="Unassembled WGS sequence"/>
</dbReference>
<keyword evidence="3" id="KW-1185">Reference proteome</keyword>
<dbReference type="EMBL" id="JARPUR010000003">
    <property type="protein sequence ID" value="KAK4879013.1"/>
    <property type="molecule type" value="Genomic_DNA"/>
</dbReference>
<sequence>MCTNFDNPKYLKSIVGKNVSITLINDETFTGILYVVDPISKTVVIVNGILTEHIVQLIPFNNLKSFEVHSLDNPKFLFDSVNTGSTEVWLDKKKLLKDWFFINKINVVEENEVLKLNDHKVMIEPPYGPDQCICDNMIVLERIQTLIAKMPL</sequence>
<comment type="caution">
    <text evidence="2">The sequence shown here is derived from an EMBL/GenBank/DDBJ whole genome shotgun (WGS) entry which is preliminary data.</text>
</comment>
<dbReference type="InterPro" id="IPR009422">
    <property type="entry name" value="Gemin6"/>
</dbReference>
<protein>
    <recommendedName>
        <fullName evidence="1">AD domain-containing protein</fullName>
    </recommendedName>
</protein>
<reference evidence="3" key="1">
    <citation type="submission" date="2023-01" db="EMBL/GenBank/DDBJ databases">
        <title>Key to firefly adult light organ development and bioluminescence: homeobox transcription factors regulate luciferase expression and transportation to peroxisome.</title>
        <authorList>
            <person name="Fu X."/>
        </authorList>
    </citation>
    <scope>NUCLEOTIDE SEQUENCE [LARGE SCALE GENOMIC DNA]</scope>
</reference>
<dbReference type="PANTHER" id="PTHR14710:SF2">
    <property type="entry name" value="GEM-ASSOCIATED PROTEIN 6"/>
    <property type="match status" value="1"/>
</dbReference>
<name>A0AAN7SNS0_9COLE</name>